<dbReference type="Pfam" id="PF01337">
    <property type="entry name" value="Barstar"/>
    <property type="match status" value="1"/>
</dbReference>
<evidence type="ECO:0000256" key="1">
    <source>
        <dbReference type="ARBA" id="ARBA00006845"/>
    </source>
</evidence>
<dbReference type="Gene3D" id="3.30.370.10">
    <property type="entry name" value="Barstar-like"/>
    <property type="match status" value="1"/>
</dbReference>
<dbReference type="InterPro" id="IPR035905">
    <property type="entry name" value="Barstar-like_sf"/>
</dbReference>
<proteinExistence type="inferred from homology"/>
<dbReference type="CDD" id="cd05141">
    <property type="entry name" value="Barstar_evA4336-like"/>
    <property type="match status" value="1"/>
</dbReference>
<keyword evidence="4" id="KW-1185">Reference proteome</keyword>
<name>A0ABP4XNR3_9ACTN</name>
<comment type="caution">
    <text evidence="3">The sequence shown here is derived from an EMBL/GenBank/DDBJ whole genome shotgun (WGS) entry which is preliminary data.</text>
</comment>
<evidence type="ECO:0000313" key="3">
    <source>
        <dbReference type="EMBL" id="GAA1785067.1"/>
    </source>
</evidence>
<dbReference type="Proteomes" id="UP001500218">
    <property type="component" value="Unassembled WGS sequence"/>
</dbReference>
<feature type="domain" description="Barstar (barnase inhibitor)" evidence="2">
    <location>
        <begin position="41"/>
        <end position="120"/>
    </location>
</feature>
<dbReference type="RefSeq" id="WP_344125527.1">
    <property type="nucleotide sequence ID" value="NZ_BAAALT010000007.1"/>
</dbReference>
<protein>
    <submittedName>
        <fullName evidence="3">Barstar family protein</fullName>
    </submittedName>
</protein>
<dbReference type="EMBL" id="BAAALT010000007">
    <property type="protein sequence ID" value="GAA1785067.1"/>
    <property type="molecule type" value="Genomic_DNA"/>
</dbReference>
<organism evidence="3 4">
    <name type="scientific">Luedemannella flava</name>
    <dbReference type="NCBI Taxonomy" id="349316"/>
    <lineage>
        <taxon>Bacteria</taxon>
        <taxon>Bacillati</taxon>
        <taxon>Actinomycetota</taxon>
        <taxon>Actinomycetes</taxon>
        <taxon>Micromonosporales</taxon>
        <taxon>Micromonosporaceae</taxon>
        <taxon>Luedemannella</taxon>
    </lineage>
</organism>
<dbReference type="SUPFAM" id="SSF52038">
    <property type="entry name" value="Barstar-related"/>
    <property type="match status" value="1"/>
</dbReference>
<dbReference type="InterPro" id="IPR000468">
    <property type="entry name" value="Barstar"/>
</dbReference>
<evidence type="ECO:0000313" key="4">
    <source>
        <dbReference type="Proteomes" id="UP001500218"/>
    </source>
</evidence>
<accession>A0ABP4XNR3</accession>
<reference evidence="4" key="1">
    <citation type="journal article" date="2019" name="Int. J. Syst. Evol. Microbiol.">
        <title>The Global Catalogue of Microorganisms (GCM) 10K type strain sequencing project: providing services to taxonomists for standard genome sequencing and annotation.</title>
        <authorList>
            <consortium name="The Broad Institute Genomics Platform"/>
            <consortium name="The Broad Institute Genome Sequencing Center for Infectious Disease"/>
            <person name="Wu L."/>
            <person name="Ma J."/>
        </authorList>
    </citation>
    <scope>NUCLEOTIDE SEQUENCE [LARGE SCALE GENOMIC DNA]</scope>
    <source>
        <strain evidence="4">JCM 13250</strain>
    </source>
</reference>
<evidence type="ECO:0000259" key="2">
    <source>
        <dbReference type="Pfam" id="PF01337"/>
    </source>
</evidence>
<sequence>MTALSAAALLSGAVAPGVHRGAPVPSVDVLAAEVGAAGWTVRRLPEAGVRDGAAFLAACGRALDFPHWYGQNWDALADCLRDLTWLPGPGVALLWPDADALAEADPPAWRLALEVFAAAAGTRVTIARPPLHLLVL</sequence>
<gene>
    <name evidence="3" type="ORF">GCM10009682_03900</name>
</gene>
<comment type="similarity">
    <text evidence="1">Belongs to the barstar family.</text>
</comment>